<accession>A0A1Q9G8Y4</accession>
<protein>
    <submittedName>
        <fullName evidence="2">Deacylase</fullName>
    </submittedName>
</protein>
<evidence type="ECO:0000313" key="2">
    <source>
        <dbReference type="EMBL" id="OLQ70808.1"/>
    </source>
</evidence>
<dbReference type="InterPro" id="IPR007214">
    <property type="entry name" value="YbaK/aa-tRNA-synth-assoc-dom"/>
</dbReference>
<gene>
    <name evidence="2" type="ORF">BIT28_15440</name>
</gene>
<dbReference type="Gene3D" id="3.90.960.10">
    <property type="entry name" value="YbaK/aminoacyl-tRNA synthetase-associated domain"/>
    <property type="match status" value="1"/>
</dbReference>
<feature type="domain" description="YbaK/aminoacyl-tRNA synthetase-associated" evidence="1">
    <location>
        <begin position="24"/>
        <end position="142"/>
    </location>
</feature>
<sequence>MAMAITVGQFLNSHNVDFSLTQHRHTDTSFSSAISAHVPTSQVAKAVMLKDQNGEYLMAVVPSNRRVMIDKIGRMMGKQYFLIGEHELPEIFQDCDPGAVPSLGQAYKVNMLVDDLLLEQDELYIESGDHENLIHLDNKQFHKVMHDIPHENISGYRMMFSQEQESRRGWDWE</sequence>
<dbReference type="EMBL" id="MJIL01000096">
    <property type="protein sequence ID" value="OLQ70808.1"/>
    <property type="molecule type" value="Genomic_DNA"/>
</dbReference>
<reference evidence="2 3" key="1">
    <citation type="submission" date="2016-09" db="EMBL/GenBank/DDBJ databases">
        <title>Photobacterium proteolyticum sp. nov. a protease producing bacterium isolated from ocean sediments of Laizhou Bay.</title>
        <authorList>
            <person name="Li Y."/>
        </authorList>
    </citation>
    <scope>NUCLEOTIDE SEQUENCE [LARGE SCALE GENOMIC DNA]</scope>
    <source>
        <strain evidence="2 3">13-12</strain>
    </source>
</reference>
<dbReference type="InterPro" id="IPR036754">
    <property type="entry name" value="YbaK/aa-tRNA-synt-asso_dom_sf"/>
</dbReference>
<dbReference type="GO" id="GO:0002161">
    <property type="term" value="F:aminoacyl-tRNA deacylase activity"/>
    <property type="evidence" value="ECO:0007669"/>
    <property type="project" value="InterPro"/>
</dbReference>
<evidence type="ECO:0000313" key="3">
    <source>
        <dbReference type="Proteomes" id="UP000186905"/>
    </source>
</evidence>
<dbReference type="STRING" id="1903952.BIT28_15440"/>
<dbReference type="CDD" id="cd04332">
    <property type="entry name" value="YbaK_like"/>
    <property type="match status" value="1"/>
</dbReference>
<proteinExistence type="predicted"/>
<dbReference type="Pfam" id="PF04073">
    <property type="entry name" value="tRNA_edit"/>
    <property type="match status" value="1"/>
</dbReference>
<dbReference type="SUPFAM" id="SSF55826">
    <property type="entry name" value="YbaK/ProRS associated domain"/>
    <property type="match status" value="1"/>
</dbReference>
<keyword evidence="3" id="KW-1185">Reference proteome</keyword>
<name>A0A1Q9G8Y4_9GAMM</name>
<comment type="caution">
    <text evidence="2">The sequence shown here is derived from an EMBL/GenBank/DDBJ whole genome shotgun (WGS) entry which is preliminary data.</text>
</comment>
<dbReference type="OrthoDB" id="9786549at2"/>
<dbReference type="AlphaFoldDB" id="A0A1Q9G8Y4"/>
<dbReference type="Proteomes" id="UP000186905">
    <property type="component" value="Unassembled WGS sequence"/>
</dbReference>
<evidence type="ECO:0000259" key="1">
    <source>
        <dbReference type="Pfam" id="PF04073"/>
    </source>
</evidence>
<organism evidence="2 3">
    <name type="scientific">Photobacterium proteolyticum</name>
    <dbReference type="NCBI Taxonomy" id="1903952"/>
    <lineage>
        <taxon>Bacteria</taxon>
        <taxon>Pseudomonadati</taxon>
        <taxon>Pseudomonadota</taxon>
        <taxon>Gammaproteobacteria</taxon>
        <taxon>Vibrionales</taxon>
        <taxon>Vibrionaceae</taxon>
        <taxon>Photobacterium</taxon>
    </lineage>
</organism>